<proteinExistence type="predicted"/>
<accession>A0A937DHS4</accession>
<keyword evidence="3" id="KW-1185">Reference proteome</keyword>
<feature type="transmembrane region" description="Helical" evidence="1">
    <location>
        <begin position="15"/>
        <end position="35"/>
    </location>
</feature>
<keyword evidence="1" id="KW-0472">Membrane</keyword>
<dbReference type="Pfam" id="PF19665">
    <property type="entry name" value="DUF6168"/>
    <property type="match status" value="1"/>
</dbReference>
<evidence type="ECO:0000313" key="3">
    <source>
        <dbReference type="Proteomes" id="UP000642920"/>
    </source>
</evidence>
<reference evidence="2" key="1">
    <citation type="submission" date="2021-01" db="EMBL/GenBank/DDBJ databases">
        <title>Marivirga sp. nov., isolated from intertidal surface sediments.</title>
        <authorList>
            <person name="Zhang M."/>
        </authorList>
    </citation>
    <scope>NUCLEOTIDE SEQUENCE</scope>
    <source>
        <strain evidence="2">SM1354</strain>
    </source>
</reference>
<dbReference type="AlphaFoldDB" id="A0A937DHS4"/>
<dbReference type="InterPro" id="IPR046166">
    <property type="entry name" value="DUF6168"/>
</dbReference>
<sequence>MTSFDESISFTLSGIYYFNAAACIMICASAEFLSVKLPSQVGYAYLASIFIKIGLFTLIFKEVLLTEGEFPMSERLSIVVPMMVFLVIEAVYCGRLMNKA</sequence>
<evidence type="ECO:0000256" key="1">
    <source>
        <dbReference type="SAM" id="Phobius"/>
    </source>
</evidence>
<comment type="caution">
    <text evidence="2">The sequence shown here is derived from an EMBL/GenBank/DDBJ whole genome shotgun (WGS) entry which is preliminary data.</text>
</comment>
<dbReference type="Proteomes" id="UP000642920">
    <property type="component" value="Unassembled WGS sequence"/>
</dbReference>
<keyword evidence="1" id="KW-0812">Transmembrane</keyword>
<evidence type="ECO:0000313" key="2">
    <source>
        <dbReference type="EMBL" id="MBL0764300.1"/>
    </source>
</evidence>
<dbReference type="EMBL" id="JAERQG010000001">
    <property type="protein sequence ID" value="MBL0764300.1"/>
    <property type="molecule type" value="Genomic_DNA"/>
</dbReference>
<organism evidence="2 3">
    <name type="scientific">Marivirga atlantica</name>
    <dbReference type="NCBI Taxonomy" id="1548457"/>
    <lineage>
        <taxon>Bacteria</taxon>
        <taxon>Pseudomonadati</taxon>
        <taxon>Bacteroidota</taxon>
        <taxon>Cytophagia</taxon>
        <taxon>Cytophagales</taxon>
        <taxon>Marivirgaceae</taxon>
        <taxon>Marivirga</taxon>
    </lineage>
</organism>
<keyword evidence="1" id="KW-1133">Transmembrane helix</keyword>
<name>A0A937DHS4_9BACT</name>
<feature type="transmembrane region" description="Helical" evidence="1">
    <location>
        <begin position="76"/>
        <end position="94"/>
    </location>
</feature>
<protein>
    <submittedName>
        <fullName evidence="2">Uncharacterized protein</fullName>
    </submittedName>
</protein>
<gene>
    <name evidence="2" type="ORF">JKP34_03490</name>
</gene>
<feature type="transmembrane region" description="Helical" evidence="1">
    <location>
        <begin position="42"/>
        <end position="64"/>
    </location>
</feature>